<keyword evidence="2" id="KW-1185">Reference proteome</keyword>
<sequence length="123" mass="13150">MSFLRYLDGLELFNRRHATINVRNFLLINWAAGIDCMTAGFQLVLLSCGMHKTQSAKVVSAQDIERRAAQAERENSLFAAKGALDTLGSGSKTQAIGREAEAGQLVKALAVLAMAAGSVPVTQ</sequence>
<dbReference type="KEGG" id="nvn:NVIE_021240"/>
<dbReference type="AlphaFoldDB" id="A0A060HSE0"/>
<protein>
    <submittedName>
        <fullName evidence="1">Uncharacterized protein</fullName>
    </submittedName>
</protein>
<proteinExistence type="predicted"/>
<dbReference type="Proteomes" id="UP000027093">
    <property type="component" value="Chromosome"/>
</dbReference>
<organism evidence="1 2">
    <name type="scientific">Nitrososphaera viennensis EN76</name>
    <dbReference type="NCBI Taxonomy" id="926571"/>
    <lineage>
        <taxon>Archaea</taxon>
        <taxon>Nitrososphaerota</taxon>
        <taxon>Nitrososphaeria</taxon>
        <taxon>Nitrososphaerales</taxon>
        <taxon>Nitrososphaeraceae</taxon>
        <taxon>Nitrososphaera</taxon>
    </lineage>
</organism>
<accession>A0A060HSE0</accession>
<dbReference type="HOGENOM" id="CLU_2010166_0_0_2"/>
<evidence type="ECO:0000313" key="2">
    <source>
        <dbReference type="Proteomes" id="UP000027093"/>
    </source>
</evidence>
<name>A0A060HSE0_9ARCH</name>
<dbReference type="EMBL" id="CP007536">
    <property type="protein sequence ID" value="AIC16386.1"/>
    <property type="molecule type" value="Genomic_DNA"/>
</dbReference>
<dbReference type="STRING" id="926571.NVIE_021240"/>
<reference evidence="1 2" key="1">
    <citation type="journal article" date="2014" name="Int. J. Syst. Evol. Microbiol.">
        <title>Nitrososphaera viennensis gen. nov., sp. nov., an aerobic and mesophilic, ammonia-oxidizing archaeon from soil and a member of the archaeal phylum Thaumarchaeota.</title>
        <authorList>
            <person name="Stieglmeier M."/>
            <person name="Klingl A."/>
            <person name="Alves R.J."/>
            <person name="Rittmann S.K."/>
            <person name="Melcher M."/>
            <person name="Leisch N."/>
            <person name="Schleper C."/>
        </authorList>
    </citation>
    <scope>NUCLEOTIDE SEQUENCE [LARGE SCALE GENOMIC DNA]</scope>
    <source>
        <strain evidence="1">EN76</strain>
    </source>
</reference>
<evidence type="ECO:0000313" key="1">
    <source>
        <dbReference type="EMBL" id="AIC16386.1"/>
    </source>
</evidence>
<gene>
    <name evidence="1" type="ORF">NVIE_021240</name>
</gene>